<evidence type="ECO:0000313" key="2">
    <source>
        <dbReference type="EMBL" id="QGL47101.1"/>
    </source>
</evidence>
<sequence length="353" mass="39188">MRYLPGRQGNQARHLRHARRRRLLLGAAEQLRKHHRQLLHQRRPPRTGHHPILRLCLPLRELRRVAPSPLTLPATETSGGVVRPDEFLRVLDLLPTPLHARALPLRRYVHGTTCADCQRIGDAVTLALTAANYDELASAAELLDTAEQLATVHGTACRPQPDQQRGRGRVTRWAAVSAPVVAATDASWKGRAGGIAYVVSDGHYGLRGRGTGRLDPTGASRVLINELRAVDFLLSAYEEAPAGMTVLLDSTVALRWLRRWQAGEVSAMSAGYSLRQRRWADRPTLVRLADQVSRRPDLSFAHVKGHSGHALNEAADGLSHMARRRVEETFDVRPRAHALVDAFLHDWHAALPN</sequence>
<accession>A0ABX6DZ21</accession>
<dbReference type="PROSITE" id="PS50879">
    <property type="entry name" value="RNASE_H_1"/>
    <property type="match status" value="1"/>
</dbReference>
<feature type="domain" description="RNase H type-1" evidence="1">
    <location>
        <begin position="176"/>
        <end position="324"/>
    </location>
</feature>
<dbReference type="InterPro" id="IPR002156">
    <property type="entry name" value="RNaseH_domain"/>
</dbReference>
<reference evidence="2 3" key="1">
    <citation type="submission" date="2019-10" db="EMBL/GenBank/DDBJ databases">
        <title>Genome Sequence of Micromonospora terminaliae DSM 101760.</title>
        <authorList>
            <person name="Guo L."/>
        </authorList>
    </citation>
    <scope>NUCLEOTIDE SEQUENCE [LARGE SCALE GENOMIC DNA]</scope>
    <source>
        <strain evidence="2 3">DSM 101760</strain>
    </source>
</reference>
<gene>
    <name evidence="2" type="ORF">GCE86_08595</name>
</gene>
<evidence type="ECO:0000259" key="1">
    <source>
        <dbReference type="PROSITE" id="PS50879"/>
    </source>
</evidence>
<evidence type="ECO:0000313" key="3">
    <source>
        <dbReference type="Proteomes" id="UP000402241"/>
    </source>
</evidence>
<proteinExistence type="predicted"/>
<dbReference type="InterPro" id="IPR036397">
    <property type="entry name" value="RNaseH_sf"/>
</dbReference>
<organism evidence="2 3">
    <name type="scientific">Micromonospora terminaliae</name>
    <dbReference type="NCBI Taxonomy" id="1914461"/>
    <lineage>
        <taxon>Bacteria</taxon>
        <taxon>Bacillati</taxon>
        <taxon>Actinomycetota</taxon>
        <taxon>Actinomycetes</taxon>
        <taxon>Micromonosporales</taxon>
        <taxon>Micromonosporaceae</taxon>
        <taxon>Micromonospora</taxon>
    </lineage>
</organism>
<dbReference type="InterPro" id="IPR012337">
    <property type="entry name" value="RNaseH-like_sf"/>
</dbReference>
<dbReference type="EMBL" id="CP045309">
    <property type="protein sequence ID" value="QGL47101.1"/>
    <property type="molecule type" value="Genomic_DNA"/>
</dbReference>
<dbReference type="SUPFAM" id="SSF53098">
    <property type="entry name" value="Ribonuclease H-like"/>
    <property type="match status" value="1"/>
</dbReference>
<protein>
    <recommendedName>
        <fullName evidence="1">RNase H type-1 domain-containing protein</fullName>
    </recommendedName>
</protein>
<dbReference type="Gene3D" id="3.30.420.10">
    <property type="entry name" value="Ribonuclease H-like superfamily/Ribonuclease H"/>
    <property type="match status" value="1"/>
</dbReference>
<keyword evidence="3" id="KW-1185">Reference proteome</keyword>
<dbReference type="Pfam" id="PF00075">
    <property type="entry name" value="RNase_H"/>
    <property type="match status" value="1"/>
</dbReference>
<dbReference type="Proteomes" id="UP000402241">
    <property type="component" value="Chromosome"/>
</dbReference>
<name>A0ABX6DZ21_9ACTN</name>